<reference evidence="2" key="1">
    <citation type="journal article" date="2021" name="Sci. Rep.">
        <title>Diploid genomic architecture of Nitzschia inconspicua, an elite biomass production diatom.</title>
        <authorList>
            <person name="Oliver A."/>
            <person name="Podell S."/>
            <person name="Pinowska A."/>
            <person name="Traller J.C."/>
            <person name="Smith S.R."/>
            <person name="McClure R."/>
            <person name="Beliaev A."/>
            <person name="Bohutskyi P."/>
            <person name="Hill E.A."/>
            <person name="Rabines A."/>
            <person name="Zheng H."/>
            <person name="Allen L.Z."/>
            <person name="Kuo A."/>
            <person name="Grigoriev I.V."/>
            <person name="Allen A.E."/>
            <person name="Hazlebeck D."/>
            <person name="Allen E.E."/>
        </authorList>
    </citation>
    <scope>NUCLEOTIDE SEQUENCE</scope>
    <source>
        <strain evidence="2">Hildebrandi</strain>
    </source>
</reference>
<protein>
    <submittedName>
        <fullName evidence="2">Uncharacterized protein</fullName>
    </submittedName>
</protein>
<gene>
    <name evidence="2" type="ORF">IV203_016048</name>
</gene>
<feature type="signal peptide" evidence="1">
    <location>
        <begin position="1"/>
        <end position="25"/>
    </location>
</feature>
<evidence type="ECO:0000313" key="2">
    <source>
        <dbReference type="EMBL" id="KAG7347343.1"/>
    </source>
</evidence>
<evidence type="ECO:0000313" key="3">
    <source>
        <dbReference type="Proteomes" id="UP000693970"/>
    </source>
</evidence>
<proteinExistence type="predicted"/>
<name>A0A9K3KQN0_9STRA</name>
<dbReference type="EMBL" id="JAGRRH010000020">
    <property type="protein sequence ID" value="KAG7347343.1"/>
    <property type="molecule type" value="Genomic_DNA"/>
</dbReference>
<comment type="caution">
    <text evidence="2">The sequence shown here is derived from an EMBL/GenBank/DDBJ whole genome shotgun (WGS) entry which is preliminary data.</text>
</comment>
<organism evidence="2 3">
    <name type="scientific">Nitzschia inconspicua</name>
    <dbReference type="NCBI Taxonomy" id="303405"/>
    <lineage>
        <taxon>Eukaryota</taxon>
        <taxon>Sar</taxon>
        <taxon>Stramenopiles</taxon>
        <taxon>Ochrophyta</taxon>
        <taxon>Bacillariophyta</taxon>
        <taxon>Bacillariophyceae</taxon>
        <taxon>Bacillariophycidae</taxon>
        <taxon>Bacillariales</taxon>
        <taxon>Bacillariaceae</taxon>
        <taxon>Nitzschia</taxon>
    </lineage>
</organism>
<accession>A0A9K3KQN0</accession>
<keyword evidence="1" id="KW-0732">Signal</keyword>
<keyword evidence="3" id="KW-1185">Reference proteome</keyword>
<reference evidence="2" key="2">
    <citation type="submission" date="2021-04" db="EMBL/GenBank/DDBJ databases">
        <authorList>
            <person name="Podell S."/>
        </authorList>
    </citation>
    <scope>NUCLEOTIDE SEQUENCE</scope>
    <source>
        <strain evidence="2">Hildebrandi</strain>
    </source>
</reference>
<dbReference type="Proteomes" id="UP000693970">
    <property type="component" value="Unassembled WGS sequence"/>
</dbReference>
<dbReference type="AlphaFoldDB" id="A0A9K3KQN0"/>
<feature type="chain" id="PRO_5039891329" evidence="1">
    <location>
        <begin position="26"/>
        <end position="127"/>
    </location>
</feature>
<sequence>MDSNSHRPRYIFLVGPILLLLLVEAIPTTHSLGFTNIFGVIHHKTDEEAKHMNDFLEQEDTHGEHFAWFPQGSSMLRSIEDVSDTDLMIRRSKNTKNKKNKKKILAARRFPPMDDDEFLELLLHLQD</sequence>
<evidence type="ECO:0000256" key="1">
    <source>
        <dbReference type="SAM" id="SignalP"/>
    </source>
</evidence>